<sequence length="190" mass="20988">MAPTVTITCPADLQNLLTADRPLRGLKEIIIDAQDDAYSIPANLSDLVTLITRGPQSPPNVILCNVPWPSPAIASPVASLILELLKVSHACATDLRVILSDHSYDGPLTRKMTIRLNSPVKHDDDIDEDIADDIDEDKHRVTRWVELATQMTLPNDLWLAKATAGSKEKAVFWETCVVKEKWEISLGWSA</sequence>
<reference evidence="1 2" key="1">
    <citation type="submission" date="2017-05" db="EMBL/GenBank/DDBJ databases">
        <title>The Genome Sequence of Tsuchiyaea wingfieldii DSM 27421.</title>
        <authorList>
            <person name="Cuomo C."/>
            <person name="Passer A."/>
            <person name="Billmyre B."/>
            <person name="Heitman J."/>
        </authorList>
    </citation>
    <scope>NUCLEOTIDE SEQUENCE [LARGE SCALE GENOMIC DNA]</scope>
    <source>
        <strain evidence="1 2">DSM 27421</strain>
    </source>
</reference>
<keyword evidence="2" id="KW-1185">Reference proteome</keyword>
<dbReference type="EMBL" id="NIDF01000038">
    <property type="protein sequence ID" value="TYJ55502.1"/>
    <property type="molecule type" value="Genomic_DNA"/>
</dbReference>
<gene>
    <name evidence="1" type="ORF">B9479_003774</name>
</gene>
<dbReference type="AlphaFoldDB" id="A0A5D3AXC8"/>
<proteinExistence type="predicted"/>
<dbReference type="Proteomes" id="UP000322245">
    <property type="component" value="Unassembled WGS sequence"/>
</dbReference>
<comment type="caution">
    <text evidence="1">The sequence shown here is derived from an EMBL/GenBank/DDBJ whole genome shotgun (WGS) entry which is preliminary data.</text>
</comment>
<organism evidence="1 2">
    <name type="scientific">Cryptococcus floricola</name>
    <dbReference type="NCBI Taxonomy" id="2591691"/>
    <lineage>
        <taxon>Eukaryota</taxon>
        <taxon>Fungi</taxon>
        <taxon>Dikarya</taxon>
        <taxon>Basidiomycota</taxon>
        <taxon>Agaricomycotina</taxon>
        <taxon>Tremellomycetes</taxon>
        <taxon>Tremellales</taxon>
        <taxon>Cryptococcaceae</taxon>
        <taxon>Cryptococcus</taxon>
    </lineage>
</organism>
<name>A0A5D3AXC8_9TREE</name>
<evidence type="ECO:0000313" key="2">
    <source>
        <dbReference type="Proteomes" id="UP000322245"/>
    </source>
</evidence>
<accession>A0A5D3AXC8</accession>
<evidence type="ECO:0000313" key="1">
    <source>
        <dbReference type="EMBL" id="TYJ55502.1"/>
    </source>
</evidence>
<protein>
    <submittedName>
        <fullName evidence="1">Uncharacterized protein</fullName>
    </submittedName>
</protein>